<feature type="compositionally biased region" description="Low complexity" evidence="1">
    <location>
        <begin position="180"/>
        <end position="191"/>
    </location>
</feature>
<protein>
    <submittedName>
        <fullName evidence="2">Uncharacterized protein</fullName>
    </submittedName>
</protein>
<feature type="compositionally biased region" description="Basic and acidic residues" evidence="1">
    <location>
        <begin position="145"/>
        <end position="157"/>
    </location>
</feature>
<accession>A0A6G9D2U7</accession>
<evidence type="ECO:0000256" key="1">
    <source>
        <dbReference type="SAM" id="MobiDB-lite"/>
    </source>
</evidence>
<evidence type="ECO:0000313" key="3">
    <source>
        <dbReference type="Proteomes" id="UP000502345"/>
    </source>
</evidence>
<evidence type="ECO:0000313" key="2">
    <source>
        <dbReference type="EMBL" id="QIP43474.1"/>
    </source>
</evidence>
<dbReference type="RefSeq" id="WP_030537348.1">
    <property type="nucleotide sequence ID" value="NZ_AP018733.1"/>
</dbReference>
<name>A0A6G9D2U7_RHOER</name>
<reference evidence="2 3" key="1">
    <citation type="submission" date="2020-03" db="EMBL/GenBank/DDBJ databases">
        <title>Screen low temperature-resistant strains for efficient degradation of petroleum hydrocarbons under the low temperature.</title>
        <authorList>
            <person name="Wang Y."/>
            <person name="Chen J."/>
        </authorList>
    </citation>
    <scope>NUCLEOTIDE SEQUENCE [LARGE SCALE GENOMIC DNA]</scope>
    <source>
        <strain evidence="2 3">KB1</strain>
    </source>
</reference>
<feature type="region of interest" description="Disordered" evidence="1">
    <location>
        <begin position="127"/>
        <end position="191"/>
    </location>
</feature>
<dbReference type="EMBL" id="CP050124">
    <property type="protein sequence ID" value="QIP43474.1"/>
    <property type="molecule type" value="Genomic_DNA"/>
</dbReference>
<organism evidence="2 3">
    <name type="scientific">Rhodococcus erythropolis</name>
    <name type="common">Arthrobacter picolinophilus</name>
    <dbReference type="NCBI Taxonomy" id="1833"/>
    <lineage>
        <taxon>Bacteria</taxon>
        <taxon>Bacillati</taxon>
        <taxon>Actinomycetota</taxon>
        <taxon>Actinomycetes</taxon>
        <taxon>Mycobacteriales</taxon>
        <taxon>Nocardiaceae</taxon>
        <taxon>Rhodococcus</taxon>
        <taxon>Rhodococcus erythropolis group</taxon>
    </lineage>
</organism>
<dbReference type="Proteomes" id="UP000502345">
    <property type="component" value="Chromosome"/>
</dbReference>
<sequence>MSSSDASWSFDITDPALLAGASDAIFVCTVIEQTGTKALSKFPETQFLVRIADGGVLKGDVSGDITVNQQGGLQPDGTMVLLDDDEMVTVGQSYLFATGYLPSEGWYTVVPHSGHQLITDDEVSVLENNSRSRGAPQEEPAGVAHMRDAIAEGKVPDAGEDLPPVNSEPDGGHDVPSSIPPTTTVTPTPTR</sequence>
<proteinExistence type="predicted"/>
<gene>
    <name evidence="2" type="ORF">G9444_6231</name>
</gene>
<dbReference type="AlphaFoldDB" id="A0A6G9D2U7"/>